<keyword evidence="6" id="KW-0238">DNA-binding</keyword>
<evidence type="ECO:0000256" key="2">
    <source>
        <dbReference type="ARBA" id="ARBA00022603"/>
    </source>
</evidence>
<organism evidence="9 10">
    <name type="scientific">Candidatus Desulfobacillus denitrificans</name>
    <dbReference type="NCBI Taxonomy" id="2608985"/>
    <lineage>
        <taxon>Bacteria</taxon>
        <taxon>Pseudomonadati</taxon>
        <taxon>Pseudomonadota</taxon>
        <taxon>Betaproteobacteria</taxon>
        <taxon>Candidatus Desulfobacillus</taxon>
    </lineage>
</organism>
<keyword evidence="5" id="KW-0680">Restriction system</keyword>
<evidence type="ECO:0000256" key="5">
    <source>
        <dbReference type="ARBA" id="ARBA00022747"/>
    </source>
</evidence>
<dbReference type="GO" id="GO:0009007">
    <property type="term" value="F:site-specific DNA-methyltransferase (adenine-specific) activity"/>
    <property type="evidence" value="ECO:0007669"/>
    <property type="project" value="UniProtKB-EC"/>
</dbReference>
<sequence>MSTEAPRDIARHGQVFTPPAVVDAMLALRRNRGTVLEPACGDGAFSLRLPGCTAIELDPTHCPPGALNLDFFAYPETEKFDTVIGNPPYVKARDIQPGTRRHLGSQLLNGHANLYLFFIEKCVRHLKPGGELIFITPRDFLKATGSARLNTWLFDQGTITDFRELGDARVFDGVVPNCAIWRFEKGNRTRRLGDGRRMVLAGGQILLTRGIYSVPLSSVFAVKVGAVSGADGIFASAELGNADFVCSKTAQSGELRRMIYLDREGPIAYLLPFKERLLARRVTRFDESNWWKWGRRHFVSDAPRLYVNQKTRNPRPFFLNDCRNYDGAVLALFPHRRDADLARLRDLLNDVDWAELGFVCDGRFLFAQRSLEQALLPEGFAPFAVRGLV</sequence>
<evidence type="ECO:0000256" key="6">
    <source>
        <dbReference type="ARBA" id="ARBA00023125"/>
    </source>
</evidence>
<keyword evidence="4" id="KW-0949">S-adenosyl-L-methionine</keyword>
<dbReference type="PROSITE" id="PS00092">
    <property type="entry name" value="N6_MTASE"/>
    <property type="match status" value="1"/>
</dbReference>
<dbReference type="Proteomes" id="UP000662914">
    <property type="component" value="Chromosome"/>
</dbReference>
<dbReference type="EMBL" id="AP021857">
    <property type="protein sequence ID" value="BBO19354.1"/>
    <property type="molecule type" value="Genomic_DNA"/>
</dbReference>
<dbReference type="SUPFAM" id="SSF53335">
    <property type="entry name" value="S-adenosyl-L-methionine-dependent methyltransferases"/>
    <property type="match status" value="1"/>
</dbReference>
<evidence type="ECO:0000256" key="4">
    <source>
        <dbReference type="ARBA" id="ARBA00022691"/>
    </source>
</evidence>
<dbReference type="KEGG" id="ddz:DSYM_00530"/>
<dbReference type="PRINTS" id="PR00507">
    <property type="entry name" value="N12N6MTFRASE"/>
</dbReference>
<dbReference type="AlphaFoldDB" id="A0A809S839"/>
<reference evidence="9" key="1">
    <citation type="journal article" name="DNA Res.">
        <title>The physiological potential of anammox bacteria as revealed by their core genome structure.</title>
        <authorList>
            <person name="Okubo T."/>
            <person name="Toyoda A."/>
            <person name="Fukuhara K."/>
            <person name="Uchiyama I."/>
            <person name="Harigaya Y."/>
            <person name="Kuroiwa M."/>
            <person name="Suzuki T."/>
            <person name="Murakami Y."/>
            <person name="Suwa Y."/>
            <person name="Takami H."/>
        </authorList>
    </citation>
    <scope>NUCLEOTIDE SEQUENCE</scope>
    <source>
        <strain evidence="9">317325-3</strain>
    </source>
</reference>
<dbReference type="GO" id="GO:0003677">
    <property type="term" value="F:DNA binding"/>
    <property type="evidence" value="ECO:0007669"/>
    <property type="project" value="UniProtKB-KW"/>
</dbReference>
<evidence type="ECO:0000256" key="3">
    <source>
        <dbReference type="ARBA" id="ARBA00022679"/>
    </source>
</evidence>
<dbReference type="CDD" id="cd02440">
    <property type="entry name" value="AdoMet_MTases"/>
    <property type="match status" value="1"/>
</dbReference>
<keyword evidence="3 9" id="KW-0808">Transferase</keyword>
<dbReference type="PANTHER" id="PTHR33841">
    <property type="entry name" value="DNA METHYLTRANSFERASE YEEA-RELATED"/>
    <property type="match status" value="1"/>
</dbReference>
<dbReference type="PANTHER" id="PTHR33841:SF6">
    <property type="entry name" value="TYPE II METHYLTRANSFERASE M.HINDII"/>
    <property type="match status" value="1"/>
</dbReference>
<evidence type="ECO:0000313" key="9">
    <source>
        <dbReference type="EMBL" id="BBO19354.1"/>
    </source>
</evidence>
<dbReference type="GO" id="GO:0032259">
    <property type="term" value="P:methylation"/>
    <property type="evidence" value="ECO:0007669"/>
    <property type="project" value="UniProtKB-KW"/>
</dbReference>
<proteinExistence type="predicted"/>
<evidence type="ECO:0000256" key="7">
    <source>
        <dbReference type="ARBA" id="ARBA00047942"/>
    </source>
</evidence>
<name>A0A809S839_9PROT</name>
<protein>
    <recommendedName>
        <fullName evidence="1">site-specific DNA-methyltransferase (adenine-specific)</fullName>
        <ecNumber evidence="1">2.1.1.72</ecNumber>
    </recommendedName>
</protein>
<evidence type="ECO:0000259" key="8">
    <source>
        <dbReference type="Pfam" id="PF07669"/>
    </source>
</evidence>
<feature type="domain" description="Type II methyltransferase M.TaqI-like" evidence="8">
    <location>
        <begin position="71"/>
        <end position="171"/>
    </location>
</feature>
<comment type="catalytic activity">
    <reaction evidence="7">
        <text>a 2'-deoxyadenosine in DNA + S-adenosyl-L-methionine = an N(6)-methyl-2'-deoxyadenosine in DNA + S-adenosyl-L-homocysteine + H(+)</text>
        <dbReference type="Rhea" id="RHEA:15197"/>
        <dbReference type="Rhea" id="RHEA-COMP:12418"/>
        <dbReference type="Rhea" id="RHEA-COMP:12419"/>
        <dbReference type="ChEBI" id="CHEBI:15378"/>
        <dbReference type="ChEBI" id="CHEBI:57856"/>
        <dbReference type="ChEBI" id="CHEBI:59789"/>
        <dbReference type="ChEBI" id="CHEBI:90615"/>
        <dbReference type="ChEBI" id="CHEBI:90616"/>
        <dbReference type="EC" id="2.1.1.72"/>
    </reaction>
</comment>
<dbReference type="InterPro" id="IPR002052">
    <property type="entry name" value="DNA_methylase_N6_adenine_CS"/>
</dbReference>
<dbReference type="EC" id="2.1.1.72" evidence="1"/>
<dbReference type="Pfam" id="PF07669">
    <property type="entry name" value="Eco57I"/>
    <property type="match status" value="1"/>
</dbReference>
<dbReference type="InterPro" id="IPR011639">
    <property type="entry name" value="MethylTrfase_TaqI-like_dom"/>
</dbReference>
<dbReference type="Gene3D" id="3.40.50.150">
    <property type="entry name" value="Vaccinia Virus protein VP39"/>
    <property type="match status" value="1"/>
</dbReference>
<dbReference type="GO" id="GO:0009307">
    <property type="term" value="P:DNA restriction-modification system"/>
    <property type="evidence" value="ECO:0007669"/>
    <property type="project" value="UniProtKB-KW"/>
</dbReference>
<accession>A0A809S839</accession>
<evidence type="ECO:0000313" key="10">
    <source>
        <dbReference type="Proteomes" id="UP000662914"/>
    </source>
</evidence>
<keyword evidence="2 9" id="KW-0489">Methyltransferase</keyword>
<evidence type="ECO:0000256" key="1">
    <source>
        <dbReference type="ARBA" id="ARBA00011900"/>
    </source>
</evidence>
<dbReference type="InterPro" id="IPR050953">
    <property type="entry name" value="N4_N6_ade-DNA_methylase"/>
</dbReference>
<gene>
    <name evidence="9" type="ORF">DSYM_00530</name>
</gene>
<dbReference type="InterPro" id="IPR029063">
    <property type="entry name" value="SAM-dependent_MTases_sf"/>
</dbReference>